<gene>
    <name evidence="1" type="ORF">MJO28_010016</name>
</gene>
<accession>A0ACC0E9D8</accession>
<evidence type="ECO:0000313" key="2">
    <source>
        <dbReference type="Proteomes" id="UP001060170"/>
    </source>
</evidence>
<sequence length="60" mass="6732">MASMVSYDKFFASLVNQRKGINNDKTSGSHWKERVMITTDDTKHDNRDNASVGDLEVTLG</sequence>
<name>A0ACC0E9D8_9BASI</name>
<evidence type="ECO:0000313" key="1">
    <source>
        <dbReference type="EMBL" id="KAI7948108.1"/>
    </source>
</evidence>
<protein>
    <submittedName>
        <fullName evidence="1">Uncharacterized protein</fullName>
    </submittedName>
</protein>
<reference evidence="1 2" key="3">
    <citation type="journal article" date="2022" name="Microbiol. Spectr.">
        <title>Folding features and dynamics of 3D genome architecture in plant fungal pathogens.</title>
        <authorList>
            <person name="Xia C."/>
        </authorList>
    </citation>
    <scope>NUCLEOTIDE SEQUENCE [LARGE SCALE GENOMIC DNA]</scope>
    <source>
        <strain evidence="1 2">93-210</strain>
    </source>
</reference>
<dbReference type="Proteomes" id="UP001060170">
    <property type="component" value="Chromosome 9"/>
</dbReference>
<dbReference type="EMBL" id="CM045873">
    <property type="protein sequence ID" value="KAI7948108.1"/>
    <property type="molecule type" value="Genomic_DNA"/>
</dbReference>
<reference evidence="2" key="2">
    <citation type="journal article" date="2018" name="Mol. Plant Microbe Interact.">
        <title>Genome sequence resources for the wheat stripe rust pathogen (Puccinia striiformis f. sp. tritici) and the barley stripe rust pathogen (Puccinia striiformis f. sp. hordei).</title>
        <authorList>
            <person name="Xia C."/>
            <person name="Wang M."/>
            <person name="Yin C."/>
            <person name="Cornejo O.E."/>
            <person name="Hulbert S.H."/>
            <person name="Chen X."/>
        </authorList>
    </citation>
    <scope>NUCLEOTIDE SEQUENCE [LARGE SCALE GENOMIC DNA]</scope>
    <source>
        <strain evidence="2">93-210</strain>
    </source>
</reference>
<reference evidence="2" key="1">
    <citation type="journal article" date="2018" name="BMC Genomics">
        <title>Genomic insights into host adaptation between the wheat stripe rust pathogen (Puccinia striiformis f. sp. tritici) and the barley stripe rust pathogen (Puccinia striiformis f. sp. hordei).</title>
        <authorList>
            <person name="Xia C."/>
            <person name="Wang M."/>
            <person name="Yin C."/>
            <person name="Cornejo O.E."/>
            <person name="Hulbert S.H."/>
            <person name="Chen X."/>
        </authorList>
    </citation>
    <scope>NUCLEOTIDE SEQUENCE [LARGE SCALE GENOMIC DNA]</scope>
    <source>
        <strain evidence="2">93-210</strain>
    </source>
</reference>
<keyword evidence="2" id="KW-1185">Reference proteome</keyword>
<organism evidence="1 2">
    <name type="scientific">Puccinia striiformis f. sp. tritici</name>
    <dbReference type="NCBI Taxonomy" id="168172"/>
    <lineage>
        <taxon>Eukaryota</taxon>
        <taxon>Fungi</taxon>
        <taxon>Dikarya</taxon>
        <taxon>Basidiomycota</taxon>
        <taxon>Pucciniomycotina</taxon>
        <taxon>Pucciniomycetes</taxon>
        <taxon>Pucciniales</taxon>
        <taxon>Pucciniaceae</taxon>
        <taxon>Puccinia</taxon>
    </lineage>
</organism>
<proteinExistence type="predicted"/>
<comment type="caution">
    <text evidence="1">The sequence shown here is derived from an EMBL/GenBank/DDBJ whole genome shotgun (WGS) entry which is preliminary data.</text>
</comment>